<dbReference type="InterPro" id="IPR049331">
    <property type="entry name" value="Top1B_N_bact"/>
</dbReference>
<dbReference type="InterPro" id="IPR011010">
    <property type="entry name" value="DNA_brk_join_enz"/>
</dbReference>
<keyword evidence="11" id="KW-1185">Reference proteome</keyword>
<dbReference type="Gene3D" id="3.30.66.10">
    <property type="entry name" value="DNA topoisomerase I domain"/>
    <property type="match status" value="1"/>
</dbReference>
<dbReference type="PROSITE" id="PS52038">
    <property type="entry name" value="TOPO_IB_2"/>
    <property type="match status" value="1"/>
</dbReference>
<dbReference type="InterPro" id="IPR001631">
    <property type="entry name" value="TopoI"/>
</dbReference>
<dbReference type="InterPro" id="IPR035447">
    <property type="entry name" value="DNA_topo_I_N_sf"/>
</dbReference>
<feature type="domain" description="DNA topoisomerase I catalytic core eukaryotic-type" evidence="8">
    <location>
        <begin position="91"/>
        <end position="296"/>
    </location>
</feature>
<evidence type="ECO:0000256" key="1">
    <source>
        <dbReference type="ARBA" id="ARBA00000213"/>
    </source>
</evidence>
<evidence type="ECO:0000256" key="2">
    <source>
        <dbReference type="ARBA" id="ARBA00006645"/>
    </source>
</evidence>
<comment type="catalytic activity">
    <reaction evidence="1">
        <text>ATP-independent breakage of single-stranded DNA, followed by passage and rejoining.</text>
        <dbReference type="EC" id="5.6.2.1"/>
    </reaction>
</comment>
<dbReference type="Proteomes" id="UP000318380">
    <property type="component" value="Unassembled WGS sequence"/>
</dbReference>
<dbReference type="SUPFAM" id="SSF56349">
    <property type="entry name" value="DNA breaking-rejoining enzymes"/>
    <property type="match status" value="1"/>
</dbReference>
<dbReference type="SUPFAM" id="SSF55869">
    <property type="entry name" value="DNA topoisomerase I domain"/>
    <property type="match status" value="1"/>
</dbReference>
<comment type="caution">
    <text evidence="10">The sequence shown here is derived from an EMBL/GenBank/DDBJ whole genome shotgun (WGS) entry which is preliminary data.</text>
</comment>
<proteinExistence type="inferred from homology"/>
<protein>
    <recommendedName>
        <fullName evidence="3">DNA topoisomerase</fullName>
        <ecNumber evidence="3">5.6.2.1</ecNumber>
    </recommendedName>
</protein>
<evidence type="ECO:0000256" key="7">
    <source>
        <dbReference type="SAM" id="MobiDB-lite"/>
    </source>
</evidence>
<comment type="similarity">
    <text evidence="2">Belongs to the type IB topoisomerase family.</text>
</comment>
<evidence type="ECO:0000313" key="11">
    <source>
        <dbReference type="Proteomes" id="UP000318380"/>
    </source>
</evidence>
<organism evidence="10 11">
    <name type="scientific">Kribbella amoyensis</name>
    <dbReference type="NCBI Taxonomy" id="996641"/>
    <lineage>
        <taxon>Bacteria</taxon>
        <taxon>Bacillati</taxon>
        <taxon>Actinomycetota</taxon>
        <taxon>Actinomycetes</taxon>
        <taxon>Propionibacteriales</taxon>
        <taxon>Kribbellaceae</taxon>
        <taxon>Kribbella</taxon>
    </lineage>
</organism>
<dbReference type="PRINTS" id="PR00416">
    <property type="entry name" value="EUTPISMRASEI"/>
</dbReference>
<evidence type="ECO:0000313" key="10">
    <source>
        <dbReference type="EMBL" id="TWD81451.1"/>
    </source>
</evidence>
<dbReference type="Gene3D" id="3.90.15.10">
    <property type="entry name" value="Topoisomerase I, Chain A, domain 3"/>
    <property type="match status" value="1"/>
</dbReference>
<keyword evidence="6 10" id="KW-0413">Isomerase</keyword>
<evidence type="ECO:0000259" key="9">
    <source>
        <dbReference type="Pfam" id="PF21338"/>
    </source>
</evidence>
<gene>
    <name evidence="10" type="ORF">FB561_2567</name>
</gene>
<reference evidence="10 11" key="1">
    <citation type="submission" date="2019-06" db="EMBL/GenBank/DDBJ databases">
        <title>Sequencing the genomes of 1000 actinobacteria strains.</title>
        <authorList>
            <person name="Klenk H.-P."/>
        </authorList>
    </citation>
    <scope>NUCLEOTIDE SEQUENCE [LARGE SCALE GENOMIC DNA]</scope>
    <source>
        <strain evidence="10 11">DSM 24683</strain>
    </source>
</reference>
<dbReference type="AlphaFoldDB" id="A0A561BRF4"/>
<dbReference type="GO" id="GO:0003917">
    <property type="term" value="F:DNA topoisomerase type I (single strand cut, ATP-independent) activity"/>
    <property type="evidence" value="ECO:0007669"/>
    <property type="project" value="UniProtKB-EC"/>
</dbReference>
<dbReference type="Gene3D" id="1.10.132.120">
    <property type="match status" value="1"/>
</dbReference>
<dbReference type="Pfam" id="PF21338">
    <property type="entry name" value="Top1B_N_bact"/>
    <property type="match status" value="1"/>
</dbReference>
<name>A0A561BRF4_9ACTN</name>
<feature type="domain" description="DNA topoisomerase IB N-terminal" evidence="9">
    <location>
        <begin position="30"/>
        <end position="78"/>
    </location>
</feature>
<dbReference type="Pfam" id="PF01028">
    <property type="entry name" value="Topoisom_I"/>
    <property type="match status" value="1"/>
</dbReference>
<dbReference type="InterPro" id="IPR013500">
    <property type="entry name" value="TopoI_cat_euk"/>
</dbReference>
<dbReference type="InterPro" id="IPR014711">
    <property type="entry name" value="TopoI_cat_a-hlx-sub_euk"/>
</dbReference>
<accession>A0A561BRF4</accession>
<evidence type="ECO:0000259" key="8">
    <source>
        <dbReference type="Pfam" id="PF01028"/>
    </source>
</evidence>
<sequence length="343" mass="38186">MHAHRVPTGMRLRRSDPDRPGLSRRRRGQGFGYSDADGDRITDPEVLERIRALAIPPAWQDVWICPYPNGHLQAVGTDEAGRRQYLYHDDWRATQDADKHDRVRQLARKLPAFREAVEADLVAKGIGRDKVLATALRMLDHGVIRTGNDEYADEYGSRGVATMLRTDVRAGRDTVVFGFVAKGGAERALELADEQLAGAVRSLKRARHGHQRLFVYRDRDGYHEIDATMINERFQQIVGDEFTVKDLRTWAATVHAAIDLAAADPPATKKAGTAAVKEMLTEVSDHLGNTPAVARASYVDPRVVKQYRRGRTIAAAVRRVGTDLGDVEVRTALERSVNRLLGA</sequence>
<evidence type="ECO:0000256" key="4">
    <source>
        <dbReference type="ARBA" id="ARBA00023029"/>
    </source>
</evidence>
<dbReference type="GO" id="GO:0006265">
    <property type="term" value="P:DNA topological change"/>
    <property type="evidence" value="ECO:0007669"/>
    <property type="project" value="InterPro"/>
</dbReference>
<feature type="region of interest" description="Disordered" evidence="7">
    <location>
        <begin position="1"/>
        <end position="39"/>
    </location>
</feature>
<dbReference type="GO" id="GO:0003677">
    <property type="term" value="F:DNA binding"/>
    <property type="evidence" value="ECO:0007669"/>
    <property type="project" value="UniProtKB-KW"/>
</dbReference>
<evidence type="ECO:0000256" key="5">
    <source>
        <dbReference type="ARBA" id="ARBA00023125"/>
    </source>
</evidence>
<dbReference type="EC" id="5.6.2.1" evidence="3"/>
<evidence type="ECO:0000256" key="3">
    <source>
        <dbReference type="ARBA" id="ARBA00012891"/>
    </source>
</evidence>
<dbReference type="RefSeq" id="WP_238334786.1">
    <property type="nucleotide sequence ID" value="NZ_VIVK01000001.1"/>
</dbReference>
<evidence type="ECO:0000256" key="6">
    <source>
        <dbReference type="ARBA" id="ARBA00023235"/>
    </source>
</evidence>
<keyword evidence="4" id="KW-0799">Topoisomerase</keyword>
<dbReference type="EMBL" id="VIVK01000001">
    <property type="protein sequence ID" value="TWD81451.1"/>
    <property type="molecule type" value="Genomic_DNA"/>
</dbReference>
<keyword evidence="5" id="KW-0238">DNA-binding</keyword>